<comment type="subunit">
    <text evidence="2">The complex is composed of two ATP-binding proteins (LsrA), two transmembrane proteins (LsrC and LsrD) and a solute-binding protein (LsrB).</text>
</comment>
<dbReference type="Proteomes" id="UP001144205">
    <property type="component" value="Unassembled WGS sequence"/>
</dbReference>
<dbReference type="RefSeq" id="WP_281843149.1">
    <property type="nucleotide sequence ID" value="NZ_BROH01000010.1"/>
</dbReference>
<protein>
    <recommendedName>
        <fullName evidence="10">Autoinducer 2 import system permease protein LsrD</fullName>
    </recommendedName>
</protein>
<evidence type="ECO:0000256" key="2">
    <source>
        <dbReference type="ARBA" id="ARBA00011262"/>
    </source>
</evidence>
<organism evidence="12 13">
    <name type="scientific">Sinisalibacter aestuarii</name>
    <dbReference type="NCBI Taxonomy" id="2949426"/>
    <lineage>
        <taxon>Bacteria</taxon>
        <taxon>Pseudomonadati</taxon>
        <taxon>Pseudomonadota</taxon>
        <taxon>Alphaproteobacteria</taxon>
        <taxon>Rhodobacterales</taxon>
        <taxon>Roseobacteraceae</taxon>
        <taxon>Sinisalibacter</taxon>
    </lineage>
</organism>
<feature type="transmembrane region" description="Helical" evidence="11">
    <location>
        <begin position="91"/>
        <end position="112"/>
    </location>
</feature>
<evidence type="ECO:0000256" key="7">
    <source>
        <dbReference type="ARBA" id="ARBA00022989"/>
    </source>
</evidence>
<evidence type="ECO:0000256" key="5">
    <source>
        <dbReference type="ARBA" id="ARBA00022519"/>
    </source>
</evidence>
<evidence type="ECO:0000313" key="13">
    <source>
        <dbReference type="Proteomes" id="UP001144205"/>
    </source>
</evidence>
<keyword evidence="3" id="KW-0813">Transport</keyword>
<evidence type="ECO:0000256" key="1">
    <source>
        <dbReference type="ARBA" id="ARBA00004651"/>
    </source>
</evidence>
<evidence type="ECO:0000256" key="9">
    <source>
        <dbReference type="ARBA" id="ARBA00025439"/>
    </source>
</evidence>
<keyword evidence="6 11" id="KW-0812">Transmembrane</keyword>
<keyword evidence="5" id="KW-0997">Cell inner membrane</keyword>
<feature type="transmembrane region" description="Helical" evidence="11">
    <location>
        <begin position="261"/>
        <end position="279"/>
    </location>
</feature>
<name>A0ABQ5LW29_9RHOB</name>
<feature type="transmembrane region" description="Helical" evidence="11">
    <location>
        <begin position="38"/>
        <end position="59"/>
    </location>
</feature>
<evidence type="ECO:0000256" key="3">
    <source>
        <dbReference type="ARBA" id="ARBA00022448"/>
    </source>
</evidence>
<keyword evidence="7 11" id="KW-1133">Transmembrane helix</keyword>
<comment type="caution">
    <text evidence="12">The sequence shown here is derived from an EMBL/GenBank/DDBJ whole genome shotgun (WGS) entry which is preliminary data.</text>
</comment>
<evidence type="ECO:0000256" key="10">
    <source>
        <dbReference type="ARBA" id="ARBA00039381"/>
    </source>
</evidence>
<dbReference type="EMBL" id="BROH01000010">
    <property type="protein sequence ID" value="GKY89109.1"/>
    <property type="molecule type" value="Genomic_DNA"/>
</dbReference>
<feature type="transmembrane region" description="Helical" evidence="11">
    <location>
        <begin position="175"/>
        <end position="198"/>
    </location>
</feature>
<comment type="subcellular location">
    <subcellularLocation>
        <location evidence="1">Cell membrane</location>
        <topology evidence="1">Multi-pass membrane protein</topology>
    </subcellularLocation>
</comment>
<feature type="transmembrane region" description="Helical" evidence="11">
    <location>
        <begin position="12"/>
        <end position="32"/>
    </location>
</feature>
<feature type="transmembrane region" description="Helical" evidence="11">
    <location>
        <begin position="229"/>
        <end position="249"/>
    </location>
</feature>
<gene>
    <name evidence="12" type="ORF">STA1M1_29780</name>
</gene>
<dbReference type="PANTHER" id="PTHR32196">
    <property type="entry name" value="ABC TRANSPORTER PERMEASE PROTEIN YPHD-RELATED-RELATED"/>
    <property type="match status" value="1"/>
</dbReference>
<accession>A0ABQ5LW29</accession>
<sequence>MKSATWYKSWEFMLAVALVLELVVLGLINPAFLNIENLLFSTSDFVHVIIAAVGLTLVIMTGGIDISGVSIMGLASIVLGLAFVAGVPIGLAVVLALGVGALAGAFNGTVIAETDVNPLVITLAMLFFYAGVATGLPTLLDMMGFSVAGAGGFEAYQYEGITGLPKSFTWIGTGGIGWVPMPLIVTAVIAAVATWLMHRTRFGRFLYLIGVSMDVARFTGVPVKRTLVTVYALNGFAAAAAGLVLTAYFTNARSDLGAEALLNIITAVVLGGSSIYGGQGSVLGTFLAGLVLGYLRQGLLALGITSDVVPVIVGAVLIGTVALKIGMSNLNTRRANRAAYETERMAMTQNGG</sequence>
<evidence type="ECO:0000256" key="11">
    <source>
        <dbReference type="SAM" id="Phobius"/>
    </source>
</evidence>
<dbReference type="Pfam" id="PF02653">
    <property type="entry name" value="BPD_transp_2"/>
    <property type="match status" value="1"/>
</dbReference>
<evidence type="ECO:0000256" key="4">
    <source>
        <dbReference type="ARBA" id="ARBA00022475"/>
    </source>
</evidence>
<evidence type="ECO:0000256" key="6">
    <source>
        <dbReference type="ARBA" id="ARBA00022692"/>
    </source>
</evidence>
<evidence type="ECO:0000313" key="12">
    <source>
        <dbReference type="EMBL" id="GKY89109.1"/>
    </source>
</evidence>
<feature type="transmembrane region" description="Helical" evidence="11">
    <location>
        <begin position="299"/>
        <end position="323"/>
    </location>
</feature>
<keyword evidence="13" id="KW-1185">Reference proteome</keyword>
<keyword evidence="4" id="KW-1003">Cell membrane</keyword>
<dbReference type="PANTHER" id="PTHR32196:SF71">
    <property type="entry name" value="AUTOINDUCER 2 IMPORT SYSTEM PERMEASE PROTEIN LSRD"/>
    <property type="match status" value="1"/>
</dbReference>
<proteinExistence type="predicted"/>
<comment type="function">
    <text evidence="9">Part of the ABC transporter complex LsrABCD involved in autoinducer 2 (AI-2) import. Probably responsible for the translocation of the substrate across the membrane.</text>
</comment>
<dbReference type="InterPro" id="IPR001851">
    <property type="entry name" value="ABC_transp_permease"/>
</dbReference>
<dbReference type="CDD" id="cd06579">
    <property type="entry name" value="TM_PBP1_transp_AraH_like"/>
    <property type="match status" value="1"/>
</dbReference>
<keyword evidence="8 11" id="KW-0472">Membrane</keyword>
<evidence type="ECO:0000256" key="8">
    <source>
        <dbReference type="ARBA" id="ARBA00023136"/>
    </source>
</evidence>
<reference evidence="12" key="1">
    <citation type="journal article" date="2023" name="Int. J. Syst. Evol. Microbiol.">
        <title>Sinisalibacter aestuarii sp. nov., isolated from estuarine sediment of the Arakawa River.</title>
        <authorList>
            <person name="Arafat S.T."/>
            <person name="Hirano S."/>
            <person name="Sato A."/>
            <person name="Takeuchi K."/>
            <person name="Yasuda T."/>
            <person name="Terahara T."/>
            <person name="Hamada M."/>
            <person name="Kobayashi T."/>
        </authorList>
    </citation>
    <scope>NUCLEOTIDE SEQUENCE</scope>
    <source>
        <strain evidence="12">B-399</strain>
    </source>
</reference>
<feature type="transmembrane region" description="Helical" evidence="11">
    <location>
        <begin position="119"/>
        <end position="140"/>
    </location>
</feature>
<feature type="transmembrane region" description="Helical" evidence="11">
    <location>
        <begin position="66"/>
        <end position="85"/>
    </location>
</feature>